<name>A0A062U536_9PROT</name>
<dbReference type="eggNOG" id="COG0846">
    <property type="taxonomic scope" value="Bacteria"/>
</dbReference>
<dbReference type="AlphaFoldDB" id="A0A062U536"/>
<dbReference type="InterPro" id="IPR025139">
    <property type="entry name" value="DUF4062"/>
</dbReference>
<reference evidence="2 3" key="1">
    <citation type="submission" date="2013-04" db="EMBL/GenBank/DDBJ databases">
        <title>Hyphomonas sp. T24B3 Genome Sequencing.</title>
        <authorList>
            <person name="Lai Q."/>
            <person name="Shao Z."/>
        </authorList>
    </citation>
    <scope>NUCLEOTIDE SEQUENCE [LARGE SCALE GENOMIC DNA]</scope>
    <source>
        <strain evidence="2 3">T24B3</strain>
    </source>
</reference>
<gene>
    <name evidence="2" type="ORF">HY3_12755</name>
</gene>
<feature type="domain" description="DUF4062" evidence="1">
    <location>
        <begin position="2"/>
        <end position="81"/>
    </location>
</feature>
<sequence length="426" mass="46640">MDDLANEREAVVEAINSLNFEPVNAEGILPNGGKSWDVLEPEIRTSLICILIQGERYGWIPQEGYGADQGKSVTHLEIDIARHEGIPILPFFKKLKYGADSTSADALLRDKFRKEIADWKDGVFRSEFNLASDLKDKVFRSLLDVLTGTYLRTAVETRVSKTATAPPTNYAIETPPPKPSTDVSTPPEVLFAGAGLSLSAGYPSANALAGVIGQALGLDPDQTSHHTLAQLFDVAETTLGRTRSISIVNELLNPPLPIEPTPAHVAAVQRFPVILTTNYDRLFELACDMLDITYIVRTPGDDVKDDATRAVTIFKIDGSIDRPETLVLSPADADRARNDASFWAKVENVLKTSRPIVIGHSMRDANSVNLMSKRNLEIKGVYVAPVIDPIDGRLLLDKLNLSGIESSASEYLWKKHTSTGHKTGDW</sequence>
<proteinExistence type="predicted"/>
<dbReference type="EMBL" id="AWFB01000019">
    <property type="protein sequence ID" value="RAN33523.1"/>
    <property type="molecule type" value="Genomic_DNA"/>
</dbReference>
<protein>
    <recommendedName>
        <fullName evidence="1">DUF4062 domain-containing protein</fullName>
    </recommendedName>
</protein>
<dbReference type="InterPro" id="IPR029035">
    <property type="entry name" value="DHS-like_NAD/FAD-binding_dom"/>
</dbReference>
<dbReference type="Pfam" id="PF13271">
    <property type="entry name" value="DUF4062"/>
    <property type="match status" value="1"/>
</dbReference>
<evidence type="ECO:0000259" key="1">
    <source>
        <dbReference type="Pfam" id="PF13271"/>
    </source>
</evidence>
<dbReference type="Pfam" id="PF13289">
    <property type="entry name" value="SIR2_2"/>
    <property type="match status" value="1"/>
</dbReference>
<comment type="caution">
    <text evidence="2">The sequence shown here is derived from an EMBL/GenBank/DDBJ whole genome shotgun (WGS) entry which is preliminary data.</text>
</comment>
<dbReference type="Proteomes" id="UP000249123">
    <property type="component" value="Unassembled WGS sequence"/>
</dbReference>
<organism evidence="2 3">
    <name type="scientific">Hyphomonas pacifica</name>
    <dbReference type="NCBI Taxonomy" id="1280941"/>
    <lineage>
        <taxon>Bacteria</taxon>
        <taxon>Pseudomonadati</taxon>
        <taxon>Pseudomonadota</taxon>
        <taxon>Alphaproteobacteria</taxon>
        <taxon>Hyphomonadales</taxon>
        <taxon>Hyphomonadaceae</taxon>
        <taxon>Hyphomonas</taxon>
    </lineage>
</organism>
<evidence type="ECO:0000313" key="3">
    <source>
        <dbReference type="Proteomes" id="UP000249123"/>
    </source>
</evidence>
<evidence type="ECO:0000313" key="2">
    <source>
        <dbReference type="EMBL" id="RAN33523.1"/>
    </source>
</evidence>
<accession>A0A062U536</accession>
<dbReference type="SUPFAM" id="SSF52467">
    <property type="entry name" value="DHS-like NAD/FAD-binding domain"/>
    <property type="match status" value="1"/>
</dbReference>
<keyword evidence="3" id="KW-1185">Reference proteome</keyword>